<dbReference type="SMART" id="SM01393">
    <property type="entry name" value="Ribosomal_L32e"/>
    <property type="match status" value="1"/>
</dbReference>
<evidence type="ECO:0000313" key="7">
    <source>
        <dbReference type="EMBL" id="HHE75815.1"/>
    </source>
</evidence>
<evidence type="ECO:0000256" key="3">
    <source>
        <dbReference type="ARBA" id="ARBA00023274"/>
    </source>
</evidence>
<reference evidence="7" key="1">
    <citation type="journal article" date="2020" name="mSystems">
        <title>Genome- and Community-Level Interaction Insights into Carbon Utilization and Element Cycling Functions of Hydrothermarchaeota in Hydrothermal Sediment.</title>
        <authorList>
            <person name="Zhou Z."/>
            <person name="Liu Y."/>
            <person name="Xu W."/>
            <person name="Pan J."/>
            <person name="Luo Z.H."/>
            <person name="Li M."/>
        </authorList>
    </citation>
    <scope>NUCLEOTIDE SEQUENCE [LARGE SCALE GENOMIC DNA]</scope>
    <source>
        <strain evidence="7">HyVt-85</strain>
    </source>
</reference>
<evidence type="ECO:0000256" key="1">
    <source>
        <dbReference type="ARBA" id="ARBA00008431"/>
    </source>
</evidence>
<dbReference type="EMBL" id="DRTM01000119">
    <property type="protein sequence ID" value="HHE75815.1"/>
    <property type="molecule type" value="Genomic_DNA"/>
</dbReference>
<dbReference type="Proteomes" id="UP000886130">
    <property type="component" value="Unassembled WGS sequence"/>
</dbReference>
<dbReference type="Pfam" id="PF01655">
    <property type="entry name" value="Ribosomal_L32e"/>
    <property type="match status" value="1"/>
</dbReference>
<evidence type="ECO:0000256" key="5">
    <source>
        <dbReference type="HAMAP-Rule" id="MF_00810"/>
    </source>
</evidence>
<feature type="region of interest" description="Disordered" evidence="6">
    <location>
        <begin position="46"/>
        <end position="77"/>
    </location>
</feature>
<name>A0A7J3T950_9ARCH</name>
<accession>A0A7J3T950</accession>
<dbReference type="InterPro" id="IPR001515">
    <property type="entry name" value="Ribosomal_eL32"/>
</dbReference>
<dbReference type="GO" id="GO:0022625">
    <property type="term" value="C:cytosolic large ribosomal subunit"/>
    <property type="evidence" value="ECO:0007669"/>
    <property type="project" value="TreeGrafter"/>
</dbReference>
<dbReference type="InterPro" id="IPR023654">
    <property type="entry name" value="Ribosomal_eL32_arc"/>
</dbReference>
<dbReference type="AlphaFoldDB" id="A0A7J3T950"/>
<dbReference type="GO" id="GO:0006412">
    <property type="term" value="P:translation"/>
    <property type="evidence" value="ECO:0007669"/>
    <property type="project" value="UniProtKB-UniRule"/>
</dbReference>
<comment type="similarity">
    <text evidence="1 5">Belongs to the eukaryotic ribosomal protein eL32 family.</text>
</comment>
<protein>
    <recommendedName>
        <fullName evidence="4 5">Large ribosomal subunit protein eL32</fullName>
    </recommendedName>
</protein>
<keyword evidence="2 5" id="KW-0689">Ribosomal protein</keyword>
<dbReference type="SUPFAM" id="SSF52042">
    <property type="entry name" value="Ribosomal protein L32e"/>
    <property type="match status" value="1"/>
</dbReference>
<dbReference type="InterPro" id="IPR018263">
    <property type="entry name" value="Ribosomal_eL32_CS"/>
</dbReference>
<sequence>MTKLKPKLSDEEKRLLKIRNELNRKRPWFRRQEWFRYKRLGTAWRRPKGKHSKMREHKGYRPPVVDSGFRGPKKVRGLHPSGFREVLVHNVKDLEKVNPEREAIRIASRVGVRKRMEIEEKARELNIRVLNPMQRGE</sequence>
<dbReference type="GO" id="GO:0003735">
    <property type="term" value="F:structural constituent of ribosome"/>
    <property type="evidence" value="ECO:0007669"/>
    <property type="project" value="InterPro"/>
</dbReference>
<feature type="compositionally biased region" description="Basic residues" evidence="6">
    <location>
        <begin position="46"/>
        <end position="60"/>
    </location>
</feature>
<dbReference type="NCBIfam" id="NF006332">
    <property type="entry name" value="PRK08562.1"/>
    <property type="match status" value="1"/>
</dbReference>
<gene>
    <name evidence="5" type="primary">rpl32e</name>
    <name evidence="7" type="ORF">ENL31_01640</name>
</gene>
<comment type="caution">
    <text evidence="7">The sequence shown here is derived from an EMBL/GenBank/DDBJ whole genome shotgun (WGS) entry which is preliminary data.</text>
</comment>
<dbReference type="HAMAP" id="MF_00810">
    <property type="entry name" value="Ribosomal_eL32"/>
    <property type="match status" value="1"/>
</dbReference>
<keyword evidence="3 5" id="KW-0687">Ribonucleoprotein</keyword>
<evidence type="ECO:0000256" key="2">
    <source>
        <dbReference type="ARBA" id="ARBA00022980"/>
    </source>
</evidence>
<evidence type="ECO:0000256" key="4">
    <source>
        <dbReference type="ARBA" id="ARBA00035229"/>
    </source>
</evidence>
<dbReference type="PROSITE" id="PS00580">
    <property type="entry name" value="RIBOSOMAL_L32E"/>
    <property type="match status" value="1"/>
</dbReference>
<evidence type="ECO:0000256" key="6">
    <source>
        <dbReference type="SAM" id="MobiDB-lite"/>
    </source>
</evidence>
<organism evidence="7">
    <name type="scientific">Candidatus Aciduliprofundum boonei</name>
    <dbReference type="NCBI Taxonomy" id="379547"/>
    <lineage>
        <taxon>Archaea</taxon>
        <taxon>Methanobacteriati</taxon>
        <taxon>Thermoplasmatota</taxon>
        <taxon>DHVE2 group</taxon>
        <taxon>Candidatus Aciduliprofundum</taxon>
    </lineage>
</organism>
<dbReference type="CDD" id="cd00513">
    <property type="entry name" value="Ribosomal_L32_L32e"/>
    <property type="match status" value="1"/>
</dbReference>
<proteinExistence type="inferred from homology"/>
<dbReference type="PANTHER" id="PTHR23413:SF1">
    <property type="entry name" value="RIBOSOMAL PROTEIN L32"/>
    <property type="match status" value="1"/>
</dbReference>
<dbReference type="InterPro" id="IPR036351">
    <property type="entry name" value="Ribosomal_eL32_sf"/>
</dbReference>
<dbReference type="PANTHER" id="PTHR23413">
    <property type="entry name" value="60S RIBOSOMAL PROTEIN L32 AND DNA-DIRECTED RNA POLYMERASE II, SUBUNIT N"/>
    <property type="match status" value="1"/>
</dbReference>